<dbReference type="NCBIfam" id="TIGR01221">
    <property type="entry name" value="rmlC"/>
    <property type="match status" value="1"/>
</dbReference>
<dbReference type="PANTHER" id="PTHR21047:SF2">
    <property type="entry name" value="THYMIDINE DIPHOSPHO-4-KETO-RHAMNOSE 3,5-EPIMERASE"/>
    <property type="match status" value="1"/>
</dbReference>
<comment type="subunit">
    <text evidence="7">Homodimer.</text>
</comment>
<dbReference type="GO" id="GO:0019305">
    <property type="term" value="P:dTDP-rhamnose biosynthetic process"/>
    <property type="evidence" value="ECO:0007669"/>
    <property type="project" value="UniProtKB-UniRule"/>
</dbReference>
<evidence type="ECO:0000313" key="9">
    <source>
        <dbReference type="Proteomes" id="UP000006380"/>
    </source>
</evidence>
<dbReference type="RefSeq" id="WP_041743322.1">
    <property type="nucleotide sequence ID" value="NC_009715.2"/>
</dbReference>
<sequence length="190" mass="22175">MKFLRSKIPDIIVIEPDIYFDNRGYFLETFNKKYLEEFLNCTINFCQDNESKSAKNVLRGLHYQIYPFAQSKLVRVVQGKILDVAVDIRYGSPTFGNYIAIELNSKNMKQLFIPKGFAHGFLALSDEVIVAYKVDNYYSKHHERGIAFDDSILNIDWACNKDQLMISEKDRMNPTLDHVEDLFKFGCNYE</sequence>
<evidence type="ECO:0000256" key="2">
    <source>
        <dbReference type="ARBA" id="ARBA00001997"/>
    </source>
</evidence>
<dbReference type="InterPro" id="IPR011051">
    <property type="entry name" value="RmlC_Cupin_sf"/>
</dbReference>
<comment type="catalytic activity">
    <reaction evidence="1 7">
        <text>dTDP-4-dehydro-6-deoxy-alpha-D-glucose = dTDP-4-dehydro-beta-L-rhamnose</text>
        <dbReference type="Rhea" id="RHEA:16969"/>
        <dbReference type="ChEBI" id="CHEBI:57649"/>
        <dbReference type="ChEBI" id="CHEBI:62830"/>
        <dbReference type="EC" id="5.1.3.13"/>
    </reaction>
</comment>
<dbReference type="InterPro" id="IPR014710">
    <property type="entry name" value="RmlC-like_jellyroll"/>
</dbReference>
<dbReference type="InterPro" id="IPR000888">
    <property type="entry name" value="RmlC-like"/>
</dbReference>
<dbReference type="OrthoDB" id="9800680at2"/>
<evidence type="ECO:0000256" key="1">
    <source>
        <dbReference type="ARBA" id="ARBA00001298"/>
    </source>
</evidence>
<dbReference type="GO" id="GO:0005829">
    <property type="term" value="C:cytosol"/>
    <property type="evidence" value="ECO:0007669"/>
    <property type="project" value="TreeGrafter"/>
</dbReference>
<dbReference type="GO" id="GO:0000271">
    <property type="term" value="P:polysaccharide biosynthetic process"/>
    <property type="evidence" value="ECO:0007669"/>
    <property type="project" value="TreeGrafter"/>
</dbReference>
<dbReference type="GO" id="GO:0008830">
    <property type="term" value="F:dTDP-4-dehydrorhamnose 3,5-epimerase activity"/>
    <property type="evidence" value="ECO:0007669"/>
    <property type="project" value="UniProtKB-UniRule"/>
</dbReference>
<dbReference type="KEGG" id="ccv:CCV52592_2252"/>
<organism evidence="8 9">
    <name type="scientific">Campylobacter curvus (strain 525.92)</name>
    <dbReference type="NCBI Taxonomy" id="360105"/>
    <lineage>
        <taxon>Bacteria</taxon>
        <taxon>Pseudomonadati</taxon>
        <taxon>Campylobacterota</taxon>
        <taxon>Epsilonproteobacteria</taxon>
        <taxon>Campylobacterales</taxon>
        <taxon>Campylobacteraceae</taxon>
        <taxon>Campylobacter</taxon>
    </lineage>
</organism>
<gene>
    <name evidence="8" type="ORF">CCV52592_2252</name>
</gene>
<evidence type="ECO:0000256" key="4">
    <source>
        <dbReference type="ARBA" id="ARBA00019595"/>
    </source>
</evidence>
<evidence type="ECO:0000256" key="7">
    <source>
        <dbReference type="RuleBase" id="RU364069"/>
    </source>
</evidence>
<comment type="similarity">
    <text evidence="7">Belongs to the dTDP-4-dehydrorhamnose 3,5-epimerase family.</text>
</comment>
<dbReference type="SUPFAM" id="SSF51182">
    <property type="entry name" value="RmlC-like cupins"/>
    <property type="match status" value="1"/>
</dbReference>
<dbReference type="STRING" id="360105.CCV52592_2252"/>
<proteinExistence type="inferred from homology"/>
<evidence type="ECO:0000313" key="8">
    <source>
        <dbReference type="EMBL" id="ALF45128.1"/>
    </source>
</evidence>
<dbReference type="EMBL" id="CP000767">
    <property type="protein sequence ID" value="ALF45128.1"/>
    <property type="molecule type" value="Genomic_DNA"/>
</dbReference>
<keyword evidence="9" id="KW-1185">Reference proteome</keyword>
<name>A0A0M4SFQ7_CAMC5</name>
<dbReference type="UniPathway" id="UPA00124"/>
<evidence type="ECO:0000256" key="3">
    <source>
        <dbReference type="ARBA" id="ARBA00012098"/>
    </source>
</evidence>
<dbReference type="PANTHER" id="PTHR21047">
    <property type="entry name" value="DTDP-6-DEOXY-D-GLUCOSE-3,5 EPIMERASE"/>
    <property type="match status" value="1"/>
</dbReference>
<feature type="active site" description="Proton donor" evidence="5">
    <location>
        <position position="132"/>
    </location>
</feature>
<evidence type="ECO:0000256" key="5">
    <source>
        <dbReference type="PIRSR" id="PIRSR600888-1"/>
    </source>
</evidence>
<dbReference type="CDD" id="cd00438">
    <property type="entry name" value="cupin_RmlC"/>
    <property type="match status" value="1"/>
</dbReference>
<feature type="site" description="Participates in a stacking interaction with the thymidine ring of dTDP-4-oxo-6-deoxyglucose" evidence="6">
    <location>
        <position position="138"/>
    </location>
</feature>
<dbReference type="Pfam" id="PF00908">
    <property type="entry name" value="dTDP_sugar_isom"/>
    <property type="match status" value="1"/>
</dbReference>
<protein>
    <recommendedName>
        <fullName evidence="4 7">dTDP-4-dehydrorhamnose 3,5-epimerase</fullName>
        <ecNumber evidence="3 7">5.1.3.13</ecNumber>
    </recommendedName>
    <alternativeName>
        <fullName evidence="7">Thymidine diphospho-4-keto-rhamnose 3,5-epimerase</fullName>
    </alternativeName>
</protein>
<reference evidence="8" key="1">
    <citation type="submission" date="2016-07" db="EMBL/GenBank/DDBJ databases">
        <title>Comparative genomics of the Campylobacter concisus group.</title>
        <authorList>
            <person name="Miller W.G."/>
            <person name="Yee E."/>
            <person name="Chapman M.H."/>
            <person name="Huynh S."/>
            <person name="Bono J.L."/>
            <person name="On S.L.W."/>
            <person name="StLeger J."/>
            <person name="Foster G."/>
            <person name="Parker C.T."/>
        </authorList>
    </citation>
    <scope>NUCLEOTIDE SEQUENCE</scope>
    <source>
        <strain evidence="8">525.92</strain>
    </source>
</reference>
<keyword evidence="7" id="KW-0413">Isomerase</keyword>
<dbReference type="AlphaFoldDB" id="A0A0M4SFQ7"/>
<evidence type="ECO:0000256" key="6">
    <source>
        <dbReference type="PIRSR" id="PIRSR600888-3"/>
    </source>
</evidence>
<dbReference type="Gene3D" id="2.60.120.10">
    <property type="entry name" value="Jelly Rolls"/>
    <property type="match status" value="1"/>
</dbReference>
<dbReference type="Proteomes" id="UP000006380">
    <property type="component" value="Chromosome"/>
</dbReference>
<feature type="active site" description="Proton acceptor" evidence="5">
    <location>
        <position position="62"/>
    </location>
</feature>
<dbReference type="EC" id="5.1.3.13" evidence="3 7"/>
<comment type="pathway">
    <text evidence="7">Carbohydrate biosynthesis; dTDP-L-rhamnose biosynthesis.</text>
</comment>
<accession>A0A0M4SFQ7</accession>
<comment type="function">
    <text evidence="2 7">Catalyzes the epimerization of the C3' and C5'positions of dTDP-6-deoxy-D-xylo-4-hexulose, forming dTDP-6-deoxy-L-lyxo-4-hexulose.</text>
</comment>